<organism evidence="2 3">
    <name type="scientific">Rhodocollybia butyracea</name>
    <dbReference type="NCBI Taxonomy" id="206335"/>
    <lineage>
        <taxon>Eukaryota</taxon>
        <taxon>Fungi</taxon>
        <taxon>Dikarya</taxon>
        <taxon>Basidiomycota</taxon>
        <taxon>Agaricomycotina</taxon>
        <taxon>Agaricomycetes</taxon>
        <taxon>Agaricomycetidae</taxon>
        <taxon>Agaricales</taxon>
        <taxon>Marasmiineae</taxon>
        <taxon>Omphalotaceae</taxon>
        <taxon>Rhodocollybia</taxon>
    </lineage>
</organism>
<sequence length="243" mass="26887">MRFPFAAAAALLGCLLSTGICAAKPISARRDLSIISEEITARSITGLSLVRRYKHRKLPRVEFQPKEGAQEMAPRTITKAKKCIEKFVKKAQDEKVINKGDLPYFKGRGMKAKVNTRGMGPGGKDWHVVWFVYIFRDDKLQEKEWTGYVPADDEEDHMLLARLLDETGKVVFPKLDETGKAASPKLDGTGKAASPKLDETGKAVFPKLDETDKAALRKLTEGEKVALDVMASQLSHRTGTGDK</sequence>
<keyword evidence="3" id="KW-1185">Reference proteome</keyword>
<evidence type="ECO:0000313" key="2">
    <source>
        <dbReference type="EMBL" id="KAF9066310.1"/>
    </source>
</evidence>
<evidence type="ECO:0000313" key="3">
    <source>
        <dbReference type="Proteomes" id="UP000772434"/>
    </source>
</evidence>
<dbReference type="AlphaFoldDB" id="A0A9P5PQK2"/>
<feature type="chain" id="PRO_5040205950" evidence="1">
    <location>
        <begin position="23"/>
        <end position="243"/>
    </location>
</feature>
<name>A0A9P5PQK2_9AGAR</name>
<proteinExistence type="predicted"/>
<evidence type="ECO:0000256" key="1">
    <source>
        <dbReference type="SAM" id="SignalP"/>
    </source>
</evidence>
<comment type="caution">
    <text evidence="2">The sequence shown here is derived from an EMBL/GenBank/DDBJ whole genome shotgun (WGS) entry which is preliminary data.</text>
</comment>
<gene>
    <name evidence="2" type="ORF">BDP27DRAFT_1365726</name>
</gene>
<accession>A0A9P5PQK2</accession>
<feature type="signal peptide" evidence="1">
    <location>
        <begin position="1"/>
        <end position="22"/>
    </location>
</feature>
<dbReference type="EMBL" id="JADNRY010000089">
    <property type="protein sequence ID" value="KAF9066310.1"/>
    <property type="molecule type" value="Genomic_DNA"/>
</dbReference>
<protein>
    <submittedName>
        <fullName evidence="2">Uncharacterized protein</fullName>
    </submittedName>
</protein>
<dbReference type="Proteomes" id="UP000772434">
    <property type="component" value="Unassembled WGS sequence"/>
</dbReference>
<reference evidence="2" key="1">
    <citation type="submission" date="2020-11" db="EMBL/GenBank/DDBJ databases">
        <authorList>
            <consortium name="DOE Joint Genome Institute"/>
            <person name="Ahrendt S."/>
            <person name="Riley R."/>
            <person name="Andreopoulos W."/>
            <person name="Labutti K."/>
            <person name="Pangilinan J."/>
            <person name="Ruiz-Duenas F.J."/>
            <person name="Barrasa J.M."/>
            <person name="Sanchez-Garcia M."/>
            <person name="Camarero S."/>
            <person name="Miyauchi S."/>
            <person name="Serrano A."/>
            <person name="Linde D."/>
            <person name="Babiker R."/>
            <person name="Drula E."/>
            <person name="Ayuso-Fernandez I."/>
            <person name="Pacheco R."/>
            <person name="Padilla G."/>
            <person name="Ferreira P."/>
            <person name="Barriuso J."/>
            <person name="Kellner H."/>
            <person name="Castanera R."/>
            <person name="Alfaro M."/>
            <person name="Ramirez L."/>
            <person name="Pisabarro A.G."/>
            <person name="Kuo A."/>
            <person name="Tritt A."/>
            <person name="Lipzen A."/>
            <person name="He G."/>
            <person name="Yan M."/>
            <person name="Ng V."/>
            <person name="Cullen D."/>
            <person name="Martin F."/>
            <person name="Rosso M.-N."/>
            <person name="Henrissat B."/>
            <person name="Hibbett D."/>
            <person name="Martinez A.T."/>
            <person name="Grigoriev I.V."/>
        </authorList>
    </citation>
    <scope>NUCLEOTIDE SEQUENCE</scope>
    <source>
        <strain evidence="2">AH 40177</strain>
    </source>
</reference>
<keyword evidence="1" id="KW-0732">Signal</keyword>